<dbReference type="GO" id="GO:0046475">
    <property type="term" value="P:glycerophospholipid catabolic process"/>
    <property type="evidence" value="ECO:0007669"/>
    <property type="project" value="TreeGrafter"/>
</dbReference>
<dbReference type="PROSITE" id="PS51210">
    <property type="entry name" value="PLA2C"/>
    <property type="match status" value="1"/>
</dbReference>
<dbReference type="EC" id="3.1.1.5" evidence="6"/>
<dbReference type="Proteomes" id="UP000799536">
    <property type="component" value="Unassembled WGS sequence"/>
</dbReference>
<proteinExistence type="inferred from homology"/>
<feature type="compositionally biased region" description="Acidic residues" evidence="7">
    <location>
        <begin position="105"/>
        <end position="117"/>
    </location>
</feature>
<accession>A0A9P4MMY5</accession>
<dbReference type="SUPFAM" id="SSF52151">
    <property type="entry name" value="FabD/lysophospholipase-like"/>
    <property type="match status" value="1"/>
</dbReference>
<evidence type="ECO:0000259" key="8">
    <source>
        <dbReference type="PROSITE" id="PS51210"/>
    </source>
</evidence>
<evidence type="ECO:0000313" key="9">
    <source>
        <dbReference type="EMBL" id="KAF2196432.1"/>
    </source>
</evidence>
<dbReference type="GO" id="GO:0005829">
    <property type="term" value="C:cytosol"/>
    <property type="evidence" value="ECO:0007669"/>
    <property type="project" value="TreeGrafter"/>
</dbReference>
<feature type="region of interest" description="Disordered" evidence="7">
    <location>
        <begin position="94"/>
        <end position="141"/>
    </location>
</feature>
<dbReference type="CDD" id="cd00147">
    <property type="entry name" value="cPLA2_like"/>
    <property type="match status" value="1"/>
</dbReference>
<dbReference type="PANTHER" id="PTHR10728">
    <property type="entry name" value="CYTOSOLIC PHOSPHOLIPASE A2"/>
    <property type="match status" value="1"/>
</dbReference>
<comment type="similarity">
    <text evidence="1 6">Belongs to the lysophospholipase family.</text>
</comment>
<keyword evidence="10" id="KW-1185">Reference proteome</keyword>
<dbReference type="Pfam" id="PF01735">
    <property type="entry name" value="PLA2_B"/>
    <property type="match status" value="1"/>
</dbReference>
<dbReference type="InterPro" id="IPR016035">
    <property type="entry name" value="Acyl_Trfase/lysoPLipase"/>
</dbReference>
<dbReference type="SMART" id="SM00022">
    <property type="entry name" value="PLAc"/>
    <property type="match status" value="1"/>
</dbReference>
<feature type="region of interest" description="Disordered" evidence="7">
    <location>
        <begin position="673"/>
        <end position="702"/>
    </location>
</feature>
<evidence type="ECO:0000256" key="6">
    <source>
        <dbReference type="RuleBase" id="RU362103"/>
    </source>
</evidence>
<evidence type="ECO:0000313" key="10">
    <source>
        <dbReference type="Proteomes" id="UP000799536"/>
    </source>
</evidence>
<keyword evidence="3 5" id="KW-0442">Lipid degradation</keyword>
<name>A0A9P4MMY5_9PLEO</name>
<gene>
    <name evidence="9" type="ORF">GQ43DRAFT_498752</name>
</gene>
<evidence type="ECO:0000256" key="7">
    <source>
        <dbReference type="SAM" id="MobiDB-lite"/>
    </source>
</evidence>
<keyword evidence="2 5" id="KW-0378">Hydrolase</keyword>
<dbReference type="GO" id="GO:0004622">
    <property type="term" value="F:phosphatidylcholine lysophospholipase activity"/>
    <property type="evidence" value="ECO:0007669"/>
    <property type="project" value="UniProtKB-EC"/>
</dbReference>
<evidence type="ECO:0000256" key="4">
    <source>
        <dbReference type="ARBA" id="ARBA00023098"/>
    </source>
</evidence>
<feature type="domain" description="PLA2c" evidence="8">
    <location>
        <begin position="221"/>
        <end position="838"/>
    </location>
</feature>
<evidence type="ECO:0000256" key="5">
    <source>
        <dbReference type="PROSITE-ProRule" id="PRU00555"/>
    </source>
</evidence>
<feature type="compositionally biased region" description="Low complexity" evidence="7">
    <location>
        <begin position="686"/>
        <end position="698"/>
    </location>
</feature>
<organism evidence="9 10">
    <name type="scientific">Delitschia confertaspora ATCC 74209</name>
    <dbReference type="NCBI Taxonomy" id="1513339"/>
    <lineage>
        <taxon>Eukaryota</taxon>
        <taxon>Fungi</taxon>
        <taxon>Dikarya</taxon>
        <taxon>Ascomycota</taxon>
        <taxon>Pezizomycotina</taxon>
        <taxon>Dothideomycetes</taxon>
        <taxon>Pleosporomycetidae</taxon>
        <taxon>Pleosporales</taxon>
        <taxon>Delitschiaceae</taxon>
        <taxon>Delitschia</taxon>
    </lineage>
</organism>
<dbReference type="PANTHER" id="PTHR10728:SF40">
    <property type="entry name" value="PATATIN FAMILY PROTEIN"/>
    <property type="match status" value="1"/>
</dbReference>
<evidence type="ECO:0000256" key="1">
    <source>
        <dbReference type="ARBA" id="ARBA00008780"/>
    </source>
</evidence>
<dbReference type="Gene3D" id="3.40.1090.10">
    <property type="entry name" value="Cytosolic phospholipase A2 catalytic domain"/>
    <property type="match status" value="1"/>
</dbReference>
<dbReference type="GO" id="GO:0004623">
    <property type="term" value="F:phospholipase A2 activity"/>
    <property type="evidence" value="ECO:0007669"/>
    <property type="project" value="TreeGrafter"/>
</dbReference>
<evidence type="ECO:0000256" key="3">
    <source>
        <dbReference type="ARBA" id="ARBA00022963"/>
    </source>
</evidence>
<dbReference type="InterPro" id="IPR002642">
    <property type="entry name" value="LysoPLipase_cat_dom"/>
</dbReference>
<evidence type="ECO:0000256" key="2">
    <source>
        <dbReference type="ARBA" id="ARBA00022801"/>
    </source>
</evidence>
<comment type="catalytic activity">
    <reaction evidence="6">
        <text>a 1-acyl-sn-glycero-3-phosphocholine + H2O = sn-glycerol 3-phosphocholine + a fatty acid + H(+)</text>
        <dbReference type="Rhea" id="RHEA:15177"/>
        <dbReference type="ChEBI" id="CHEBI:15377"/>
        <dbReference type="ChEBI" id="CHEBI:15378"/>
        <dbReference type="ChEBI" id="CHEBI:16870"/>
        <dbReference type="ChEBI" id="CHEBI:28868"/>
        <dbReference type="ChEBI" id="CHEBI:58168"/>
        <dbReference type="EC" id="3.1.1.5"/>
    </reaction>
</comment>
<reference evidence="9" key="1">
    <citation type="journal article" date="2020" name="Stud. Mycol.">
        <title>101 Dothideomycetes genomes: a test case for predicting lifestyles and emergence of pathogens.</title>
        <authorList>
            <person name="Haridas S."/>
            <person name="Albert R."/>
            <person name="Binder M."/>
            <person name="Bloem J."/>
            <person name="Labutti K."/>
            <person name="Salamov A."/>
            <person name="Andreopoulos B."/>
            <person name="Baker S."/>
            <person name="Barry K."/>
            <person name="Bills G."/>
            <person name="Bluhm B."/>
            <person name="Cannon C."/>
            <person name="Castanera R."/>
            <person name="Culley D."/>
            <person name="Daum C."/>
            <person name="Ezra D."/>
            <person name="Gonzalez J."/>
            <person name="Henrissat B."/>
            <person name="Kuo A."/>
            <person name="Liang C."/>
            <person name="Lipzen A."/>
            <person name="Lutzoni F."/>
            <person name="Magnuson J."/>
            <person name="Mondo S."/>
            <person name="Nolan M."/>
            <person name="Ohm R."/>
            <person name="Pangilinan J."/>
            <person name="Park H.-J."/>
            <person name="Ramirez L."/>
            <person name="Alfaro M."/>
            <person name="Sun H."/>
            <person name="Tritt A."/>
            <person name="Yoshinaga Y."/>
            <person name="Zwiers L.-H."/>
            <person name="Turgeon B."/>
            <person name="Goodwin S."/>
            <person name="Spatafora J."/>
            <person name="Crous P."/>
            <person name="Grigoriev I."/>
        </authorList>
    </citation>
    <scope>NUCLEOTIDE SEQUENCE</scope>
    <source>
        <strain evidence="9">ATCC 74209</strain>
    </source>
</reference>
<dbReference type="EMBL" id="ML994390">
    <property type="protein sequence ID" value="KAF2196432.1"/>
    <property type="molecule type" value="Genomic_DNA"/>
</dbReference>
<keyword evidence="4 5" id="KW-0443">Lipid metabolism</keyword>
<protein>
    <recommendedName>
        <fullName evidence="6">Lysophospholipase</fullName>
        <ecNumber evidence="6">3.1.1.5</ecNumber>
    </recommendedName>
</protein>
<dbReference type="OrthoDB" id="6121437at2759"/>
<sequence length="847" mass="94784">MARLHSLRRLGQQRFRGRVGVQVRTLFTRRVPLSRPQLSKVSARYAPPFLLAAVTVGVLTIPTTYNSGAYSFVTTVKLDSSNEGSVWSKLIPSTFQGEQKHEPTTAEEAEEKIDEQATEAKSGQQAPPPQTRIVKDDEETREEAGYVDATWNGITSTVATAGKSVGSLGDSVTSLGDAIVEYVIPDWVRVLPGYWAKLQRELSMSPGSLAEEIWSEANDPECNPEIIREASVRVSNDLCEEEQTFLKNRQAFTRKGLAKYLGIPEEEIHPDDVPVIAISGSGGGLRALVAGSASYLSVTEAGLFDCVTYTAGVSGSCWLQTLYYSSVSGRSHERLIRHLKNRLGVHIAFPPDALSLLASAPTNKWLLSGIVEKAKGIPEAEFGIVDVYGVLLAARLLVPKGELSVDEHDFKVSNQRRYVDDGSHPLPIYTAVRHEIPIEEASDMKDPVTAAVKAKKEAWFQWFEFTPYEFWCEEFNAGIPMWAVGRKFENGRTVWRDNGLALPEFRVPLLLGVWGSAFCATLSHYYQELRPAIRGLAGFAGIDELISTRNDDLINIHPIDPAAIPNFALGMKEFLPSTVPESIYRTENLQLMDAGMSNNLPIYPLLRPGRNVDILIAFDASADVKTDNWLKVADGYARQRGIKGWPVGAGWPPEDESIEDIQKDLEKAQAATEEQAQGKMEEAKVQQKQQNNAAQPNSSKKRKELGFCNIWVGTTEERTSDTEQPSSKLVEEDWELMEQNAGITVIYFPFLSNPKVDGVDPKTSDFMSTWNFVYTPQQIDDVVRLARTNFKEGEERTRRTVRAVYERKKRLREERMREERERRKRWKIRRGEMVGRAGEGDHGDHFS</sequence>
<dbReference type="AlphaFoldDB" id="A0A9P4MMY5"/>
<comment type="caution">
    <text evidence="9">The sequence shown here is derived from an EMBL/GenBank/DDBJ whole genome shotgun (WGS) entry which is preliminary data.</text>
</comment>